<gene>
    <name evidence="3" type="ORF">OEZ71_19495</name>
</gene>
<keyword evidence="1" id="KW-1133">Transmembrane helix</keyword>
<feature type="transmembrane region" description="Helical" evidence="1">
    <location>
        <begin position="118"/>
        <end position="138"/>
    </location>
</feature>
<protein>
    <submittedName>
        <fullName evidence="3">Pilus assembly protein TadG-related protein</fullName>
    </submittedName>
</protein>
<organism evidence="3 4">
    <name type="scientific">Albidovulum litorale</name>
    <dbReference type="NCBI Taxonomy" id="2984134"/>
    <lineage>
        <taxon>Bacteria</taxon>
        <taxon>Pseudomonadati</taxon>
        <taxon>Pseudomonadota</taxon>
        <taxon>Alphaproteobacteria</taxon>
        <taxon>Rhodobacterales</taxon>
        <taxon>Paracoccaceae</taxon>
        <taxon>Albidovulum</taxon>
    </lineage>
</organism>
<dbReference type="SUPFAM" id="SSF53300">
    <property type="entry name" value="vWA-like"/>
    <property type="match status" value="1"/>
</dbReference>
<sequence>MRGFSFYRSIRTAHDIGDCLPVRDDGWHFMQIGRSSGVNKRSIHICAQISPQLLRYLSARVIHRPLALVALPPPSPASEEGLGMKQLVRARSNSANRACGNPALRTAMLRFSREEDGSLIIFGLFAFVMMLLLAGISLDLMRFEERRTRLQATVDRASLAAADRQQALPPKEVVKDYFRKAGLKPPADNEIIVTEGAYGEFRRVQVNTSEQMPTWFMALVGVDKLSTPAASIAEESIGQIEISLILDISGSMGSNQRLVNLKPAAKKFVDQMFDGTEGGKVSISIVPYSTQVAMSDDLASYFNLSAEHNYSNCIEFNAADFNRTSLDFGKQLGDRVYQRNGHFDPFYKSRPTTLLNCRNTSSAEILPFGGDRDALKTHIDGLSAAGNTSIDIGMKWGAALLDPSMAGVVDGMIAAKQLPSEFQDRPYPFDTDGGNGEAVKVIVLMTDGQNTTEYRLHDDFSGKPTGVDSRLYTNTWYQSNQPGDKRQYSYYDPNRSSSKKYYSFHTQSWMVEPYGDNSGDLGEAVPMTWPEVWNDMSIRYFADEIVYDATGSSSQRNYFRNAPYNGYSSAKDATVTAMCDLAKSKKVRIYTISFEAPSSGQQLLQNCATTPSHHFAVSGASGISDAFFNIATSINKLRLTQ</sequence>
<dbReference type="InterPro" id="IPR028087">
    <property type="entry name" value="Tad_N"/>
</dbReference>
<keyword evidence="4" id="KW-1185">Reference proteome</keyword>
<comment type="caution">
    <text evidence="3">The sequence shown here is derived from an EMBL/GenBank/DDBJ whole genome shotgun (WGS) entry which is preliminary data.</text>
</comment>
<name>A0ABT2ZTM7_9RHOB</name>
<dbReference type="InterPro" id="IPR036465">
    <property type="entry name" value="vWFA_dom_sf"/>
</dbReference>
<dbReference type="Pfam" id="PF13400">
    <property type="entry name" value="Tad"/>
    <property type="match status" value="1"/>
</dbReference>
<evidence type="ECO:0000313" key="4">
    <source>
        <dbReference type="Proteomes" id="UP001652564"/>
    </source>
</evidence>
<accession>A0ABT2ZTM7</accession>
<dbReference type="Gene3D" id="3.40.50.410">
    <property type="entry name" value="von Willebrand factor, type A domain"/>
    <property type="match status" value="1"/>
</dbReference>
<dbReference type="EMBL" id="JAOWKZ010000005">
    <property type="protein sequence ID" value="MCV2874489.1"/>
    <property type="molecule type" value="Genomic_DNA"/>
</dbReference>
<dbReference type="Proteomes" id="UP001652564">
    <property type="component" value="Unassembled WGS sequence"/>
</dbReference>
<evidence type="ECO:0000256" key="1">
    <source>
        <dbReference type="SAM" id="Phobius"/>
    </source>
</evidence>
<reference evidence="3 4" key="1">
    <citation type="submission" date="2022-10" db="EMBL/GenBank/DDBJ databases">
        <title>Defluviimonas sp. nov., isolated from ocean surface sediments.</title>
        <authorList>
            <person name="He W."/>
            <person name="Wang L."/>
            <person name="Zhang D.-F."/>
        </authorList>
    </citation>
    <scope>NUCLEOTIDE SEQUENCE [LARGE SCALE GENOMIC DNA]</scope>
    <source>
        <strain evidence="3 4">WL0050</strain>
    </source>
</reference>
<evidence type="ECO:0000313" key="3">
    <source>
        <dbReference type="EMBL" id="MCV2874489.1"/>
    </source>
</evidence>
<evidence type="ECO:0000259" key="2">
    <source>
        <dbReference type="Pfam" id="PF13400"/>
    </source>
</evidence>
<keyword evidence="1" id="KW-0812">Transmembrane</keyword>
<keyword evidence="1" id="KW-0472">Membrane</keyword>
<proteinExistence type="predicted"/>
<feature type="domain" description="Putative Flp pilus-assembly TadG-like N-terminal" evidence="2">
    <location>
        <begin position="117"/>
        <end position="163"/>
    </location>
</feature>